<evidence type="ECO:0000256" key="1">
    <source>
        <dbReference type="SAM" id="Phobius"/>
    </source>
</evidence>
<sequence>MYEHQRSLIVSGGLLSAILKGHFYMLLFVGLLTLLQSVLFAVVGEYRLSLLCLLASVSTPGLAPLDSYEEPLKSPHAAIRGLATFGSRHYRLCRLICLAAAILMLVSIKN</sequence>
<reference evidence="2" key="1">
    <citation type="submission" date="2018-07" db="EMBL/GenBank/DDBJ databases">
        <authorList>
            <person name="Ashton P.M."/>
            <person name="Dallman T."/>
            <person name="Nair S."/>
            <person name="De Pinna E."/>
            <person name="Peters T."/>
            <person name="Grant K."/>
        </authorList>
    </citation>
    <scope>NUCLEOTIDE SEQUENCE</scope>
    <source>
        <strain evidence="2">242348</strain>
    </source>
</reference>
<keyword evidence="1" id="KW-0472">Membrane</keyword>
<keyword evidence="1" id="KW-0812">Transmembrane</keyword>
<evidence type="ECO:0000313" key="2">
    <source>
        <dbReference type="EMBL" id="EBX8629928.1"/>
    </source>
</evidence>
<accession>A0A5W7SAH9</accession>
<keyword evidence="1" id="KW-1133">Transmembrane helix</keyword>
<dbReference type="EMBL" id="AAHMLI010000032">
    <property type="protein sequence ID" value="EBX8629928.1"/>
    <property type="molecule type" value="Genomic_DNA"/>
</dbReference>
<gene>
    <name evidence="2" type="ORF">DTU03_20835</name>
</gene>
<dbReference type="AlphaFoldDB" id="A0A5W7SAH9"/>
<name>A0A5W7SAH9_SALET</name>
<comment type="caution">
    <text evidence="2">The sequence shown here is derived from an EMBL/GenBank/DDBJ whole genome shotgun (WGS) entry which is preliminary data.</text>
</comment>
<feature type="transmembrane region" description="Helical" evidence="1">
    <location>
        <begin position="21"/>
        <end position="42"/>
    </location>
</feature>
<protein>
    <submittedName>
        <fullName evidence="2">Uncharacterized protein</fullName>
    </submittedName>
</protein>
<organism evidence="2">
    <name type="scientific">Salmonella enterica subsp. enterica serovar Kintambo</name>
    <dbReference type="NCBI Taxonomy" id="1192730"/>
    <lineage>
        <taxon>Bacteria</taxon>
        <taxon>Pseudomonadati</taxon>
        <taxon>Pseudomonadota</taxon>
        <taxon>Gammaproteobacteria</taxon>
        <taxon>Enterobacterales</taxon>
        <taxon>Enterobacteriaceae</taxon>
        <taxon>Salmonella</taxon>
    </lineage>
</organism>
<proteinExistence type="predicted"/>